<name>A0ABC8LQW2_ERUVS</name>
<reference evidence="2 3" key="1">
    <citation type="submission" date="2022-03" db="EMBL/GenBank/DDBJ databases">
        <authorList>
            <person name="Macdonald S."/>
            <person name="Ahmed S."/>
            <person name="Newling K."/>
        </authorList>
    </citation>
    <scope>NUCLEOTIDE SEQUENCE [LARGE SCALE GENOMIC DNA]</scope>
</reference>
<feature type="compositionally biased region" description="Basic residues" evidence="1">
    <location>
        <begin position="154"/>
        <end position="167"/>
    </location>
</feature>
<dbReference type="PANTHER" id="PTHR47584:SF17">
    <property type="entry name" value="MYB_SANT-LIKE DNA-BINDING DOMAIN PROTEIN"/>
    <property type="match status" value="1"/>
</dbReference>
<protein>
    <submittedName>
        <fullName evidence="2">Uncharacterized protein</fullName>
    </submittedName>
</protein>
<dbReference type="InterPro" id="IPR045026">
    <property type="entry name" value="LIMYB"/>
</dbReference>
<organism evidence="2 3">
    <name type="scientific">Eruca vesicaria subsp. sativa</name>
    <name type="common">Garden rocket</name>
    <name type="synonym">Eruca sativa</name>
    <dbReference type="NCBI Taxonomy" id="29727"/>
    <lineage>
        <taxon>Eukaryota</taxon>
        <taxon>Viridiplantae</taxon>
        <taxon>Streptophyta</taxon>
        <taxon>Embryophyta</taxon>
        <taxon>Tracheophyta</taxon>
        <taxon>Spermatophyta</taxon>
        <taxon>Magnoliopsida</taxon>
        <taxon>eudicotyledons</taxon>
        <taxon>Gunneridae</taxon>
        <taxon>Pentapetalae</taxon>
        <taxon>rosids</taxon>
        <taxon>malvids</taxon>
        <taxon>Brassicales</taxon>
        <taxon>Brassicaceae</taxon>
        <taxon>Brassiceae</taxon>
        <taxon>Eruca</taxon>
    </lineage>
</organism>
<dbReference type="EMBL" id="CAKOAT010692931">
    <property type="protein sequence ID" value="CAH8385986.1"/>
    <property type="molecule type" value="Genomic_DNA"/>
</dbReference>
<dbReference type="PANTHER" id="PTHR47584">
    <property type="match status" value="1"/>
</dbReference>
<sequence length="319" mass="36514">MPNVAGKKRVENKLLELTGDKNVFWDPEIKNKMAYLRKLWQTNNQLMNRTGVAVDPSSGQIVMPSSWWTDRIVEYGKSGKFVSVLKKKPLPFKDLLDQIYGEHDVEQDERYSPFTYSAHLKETQSQTQEGNREATQPVLDVSNLSASNDEVPKQAKRRTCSSRPPRRKANFEAQVESGFRRVIDSRKDLLEELRSRKIQKLSYGDATAILEKLPIEQLETFWWAANKLLKNDGDIREAFIKFESEEIKIKYLETLTGVDRFGNQCNNVDLALTSNTMENSQQIGFGYSQNFDDSPTRFTARGTNFTTLLGMDPSKLGEP</sequence>
<evidence type="ECO:0000313" key="2">
    <source>
        <dbReference type="EMBL" id="CAH8385986.1"/>
    </source>
</evidence>
<comment type="caution">
    <text evidence="2">The sequence shown here is derived from an EMBL/GenBank/DDBJ whole genome shotgun (WGS) entry which is preliminary data.</text>
</comment>
<keyword evidence="3" id="KW-1185">Reference proteome</keyword>
<gene>
    <name evidence="2" type="ORF">ERUC_LOCUS38469</name>
</gene>
<proteinExistence type="predicted"/>
<dbReference type="Proteomes" id="UP001642260">
    <property type="component" value="Unassembled WGS sequence"/>
</dbReference>
<dbReference type="AlphaFoldDB" id="A0ABC8LQW2"/>
<accession>A0ABC8LQW2</accession>
<feature type="region of interest" description="Disordered" evidence="1">
    <location>
        <begin position="145"/>
        <end position="167"/>
    </location>
</feature>
<evidence type="ECO:0000256" key="1">
    <source>
        <dbReference type="SAM" id="MobiDB-lite"/>
    </source>
</evidence>
<evidence type="ECO:0000313" key="3">
    <source>
        <dbReference type="Proteomes" id="UP001642260"/>
    </source>
</evidence>